<feature type="chain" id="PRO_5018543905" evidence="5">
    <location>
        <begin position="23"/>
        <end position="364"/>
    </location>
</feature>
<evidence type="ECO:0000313" key="7">
    <source>
        <dbReference type="EMBL" id="AZS31428.1"/>
    </source>
</evidence>
<gene>
    <name evidence="7" type="ORF">D8S85_19030</name>
</gene>
<evidence type="ECO:0000313" key="8">
    <source>
        <dbReference type="Proteomes" id="UP000270673"/>
    </source>
</evidence>
<dbReference type="PROSITE" id="PS51352">
    <property type="entry name" value="THIOREDOXIN_2"/>
    <property type="match status" value="1"/>
</dbReference>
<sequence length="364" mass="42467">MKNWLVTVCCMMLFVMPSGVMGQSEKSLKEEVKDLWREFEISDKDTVKAILAQGDKIKKYIASKDKNDVKATLENNGELVRQLFVYYSVPYKKDKKIIPVKHQKEIKKWMNSIDIYADEFVEDKAFALKVDQYFSVRALGEGAIADELWGEKGKYKYDYEKYKELLESGCTKAILNYFPSLRTVFMYQGYTPALKQIYPLVEQKMPKGKKKEELMARFQRAERVEPGKPAPAFTMKDAHDKEHSLKDYRGKILVIDVWATWCSGCVAKLPYYVKIAEKYKGRKDIEFITVSQDRNWDAWQKGLVRLKATELTNLFECGTFAEDYNIPGIPLYMIIDEKGNFIVSKIPFENLEEMIEKVLNERKR</sequence>
<reference evidence="7 8" key="1">
    <citation type="submission" date="2018-10" db="EMBL/GenBank/DDBJ databases">
        <title>Butyricimonas faecalis sp. nov., isolated from human faeces and emended description of the genus Butyricimonas.</title>
        <authorList>
            <person name="Le Roy T."/>
            <person name="Van der Smissen P."/>
            <person name="Paquot A."/>
            <person name="Delzenne N."/>
            <person name="Muccioli G."/>
            <person name="Collet J.-F."/>
            <person name="Cani P.D."/>
        </authorList>
    </citation>
    <scope>NUCLEOTIDE SEQUENCE [LARGE SCALE GENOMIC DNA]</scope>
    <source>
        <strain evidence="7 8">H184</strain>
    </source>
</reference>
<evidence type="ECO:0000256" key="4">
    <source>
        <dbReference type="ARBA" id="ARBA00023284"/>
    </source>
</evidence>
<dbReference type="RefSeq" id="WP_127075511.1">
    <property type="nucleotide sequence ID" value="NZ_CP032819.1"/>
</dbReference>
<evidence type="ECO:0000256" key="3">
    <source>
        <dbReference type="ARBA" id="ARBA00023157"/>
    </source>
</evidence>
<keyword evidence="3" id="KW-1015">Disulfide bond</keyword>
<dbReference type="Proteomes" id="UP000270673">
    <property type="component" value="Chromosome"/>
</dbReference>
<dbReference type="InterPro" id="IPR013766">
    <property type="entry name" value="Thioredoxin_domain"/>
</dbReference>
<evidence type="ECO:0000256" key="5">
    <source>
        <dbReference type="SAM" id="SignalP"/>
    </source>
</evidence>
<dbReference type="SUPFAM" id="SSF52833">
    <property type="entry name" value="Thioredoxin-like"/>
    <property type="match status" value="1"/>
</dbReference>
<name>A0A3Q9IV40_9BACT</name>
<evidence type="ECO:0000259" key="6">
    <source>
        <dbReference type="PROSITE" id="PS51352"/>
    </source>
</evidence>
<organism evidence="7 8">
    <name type="scientific">Butyricimonas faecalis</name>
    <dbReference type="NCBI Taxonomy" id="2093856"/>
    <lineage>
        <taxon>Bacteria</taxon>
        <taxon>Pseudomonadati</taxon>
        <taxon>Bacteroidota</taxon>
        <taxon>Bacteroidia</taxon>
        <taxon>Bacteroidales</taxon>
        <taxon>Odoribacteraceae</taxon>
        <taxon>Butyricimonas</taxon>
    </lineage>
</organism>
<accession>A0A3Q9IV40</accession>
<keyword evidence="8" id="KW-1185">Reference proteome</keyword>
<dbReference type="AlphaFoldDB" id="A0A3Q9IV40"/>
<dbReference type="InterPro" id="IPR050553">
    <property type="entry name" value="Thioredoxin_ResA/DsbE_sf"/>
</dbReference>
<dbReference type="OrthoDB" id="9815205at2"/>
<evidence type="ECO:0000256" key="2">
    <source>
        <dbReference type="ARBA" id="ARBA00022748"/>
    </source>
</evidence>
<dbReference type="EMBL" id="CP032819">
    <property type="protein sequence ID" value="AZS31428.1"/>
    <property type="molecule type" value="Genomic_DNA"/>
</dbReference>
<dbReference type="PANTHER" id="PTHR42852:SF6">
    <property type="entry name" value="THIOL:DISULFIDE INTERCHANGE PROTEIN DSBE"/>
    <property type="match status" value="1"/>
</dbReference>
<feature type="signal peptide" evidence="5">
    <location>
        <begin position="1"/>
        <end position="22"/>
    </location>
</feature>
<dbReference type="GO" id="GO:0016491">
    <property type="term" value="F:oxidoreductase activity"/>
    <property type="evidence" value="ECO:0007669"/>
    <property type="project" value="InterPro"/>
</dbReference>
<protein>
    <submittedName>
        <fullName evidence="7">TlpA family protein disulfide reductase</fullName>
    </submittedName>
</protein>
<keyword evidence="4" id="KW-0676">Redox-active center</keyword>
<dbReference type="GO" id="GO:0030313">
    <property type="term" value="C:cell envelope"/>
    <property type="evidence" value="ECO:0007669"/>
    <property type="project" value="UniProtKB-SubCell"/>
</dbReference>
<dbReference type="InterPro" id="IPR013740">
    <property type="entry name" value="Redoxin"/>
</dbReference>
<dbReference type="KEGG" id="buy:D8S85_19030"/>
<keyword evidence="2" id="KW-0201">Cytochrome c-type biogenesis</keyword>
<dbReference type="Gene3D" id="3.40.30.10">
    <property type="entry name" value="Glutaredoxin"/>
    <property type="match status" value="1"/>
</dbReference>
<feature type="domain" description="Thioredoxin" evidence="6">
    <location>
        <begin position="224"/>
        <end position="360"/>
    </location>
</feature>
<keyword evidence="5" id="KW-0732">Signal</keyword>
<dbReference type="GO" id="GO:0017004">
    <property type="term" value="P:cytochrome complex assembly"/>
    <property type="evidence" value="ECO:0007669"/>
    <property type="project" value="UniProtKB-KW"/>
</dbReference>
<dbReference type="PANTHER" id="PTHR42852">
    <property type="entry name" value="THIOL:DISULFIDE INTERCHANGE PROTEIN DSBE"/>
    <property type="match status" value="1"/>
</dbReference>
<dbReference type="InterPro" id="IPR036249">
    <property type="entry name" value="Thioredoxin-like_sf"/>
</dbReference>
<dbReference type="CDD" id="cd02966">
    <property type="entry name" value="TlpA_like_family"/>
    <property type="match status" value="1"/>
</dbReference>
<dbReference type="Pfam" id="PF08534">
    <property type="entry name" value="Redoxin"/>
    <property type="match status" value="1"/>
</dbReference>
<proteinExistence type="predicted"/>
<comment type="subcellular location">
    <subcellularLocation>
        <location evidence="1">Cell envelope</location>
    </subcellularLocation>
</comment>
<evidence type="ECO:0000256" key="1">
    <source>
        <dbReference type="ARBA" id="ARBA00004196"/>
    </source>
</evidence>